<accession>A0A4Q4RGI0</accession>
<dbReference type="Gene3D" id="3.40.50.720">
    <property type="entry name" value="NAD(P)-binding Rossmann-like Domain"/>
    <property type="match status" value="1"/>
</dbReference>
<organism evidence="1 2">
    <name type="scientific">Alternaria arborescens</name>
    <dbReference type="NCBI Taxonomy" id="156630"/>
    <lineage>
        <taxon>Eukaryota</taxon>
        <taxon>Fungi</taxon>
        <taxon>Dikarya</taxon>
        <taxon>Ascomycota</taxon>
        <taxon>Pezizomycotina</taxon>
        <taxon>Dothideomycetes</taxon>
        <taxon>Pleosporomycetidae</taxon>
        <taxon>Pleosporales</taxon>
        <taxon>Pleosporineae</taxon>
        <taxon>Pleosporaceae</taxon>
        <taxon>Alternaria</taxon>
        <taxon>Alternaria sect. Alternaria</taxon>
    </lineage>
</organism>
<evidence type="ECO:0000313" key="1">
    <source>
        <dbReference type="EMBL" id="RYO55516.1"/>
    </source>
</evidence>
<proteinExistence type="predicted"/>
<dbReference type="AlphaFoldDB" id="A0A4Q4RGI0"/>
<dbReference type="InterPro" id="IPR036291">
    <property type="entry name" value="NAD(P)-bd_dom_sf"/>
</dbReference>
<comment type="caution">
    <text evidence="1">The sequence shown here is derived from an EMBL/GenBank/DDBJ whole genome shotgun (WGS) entry which is preliminary data.</text>
</comment>
<dbReference type="OrthoDB" id="10254221at2759"/>
<evidence type="ECO:0000313" key="2">
    <source>
        <dbReference type="Proteomes" id="UP000293823"/>
    </source>
</evidence>
<dbReference type="EMBL" id="PEJP01000037">
    <property type="protein sequence ID" value="RYO55516.1"/>
    <property type="molecule type" value="Genomic_DNA"/>
</dbReference>
<sequence length="215" mass="24159">MSDSAKVIPCDDPTSRPTRMFKWSSKRCEKGNYQPSSTYTLAVIPDRLVSILTCLLINPYPPSVGREYVSTPLTEITTEQLHYNFNIAFEANFFAYRATIPYLLAQKHNTSTWTLCTGAQGETAFFPVPGMTQGALFTMGTAAARENEKTNVRFNEGYLCFRVEVDEQAENHGVTSASEFAKVYKNLLGDEEVVGARVTVREVGDIGRLVWQWKF</sequence>
<gene>
    <name evidence="1" type="ORF">AA0113_g8826</name>
</gene>
<reference evidence="2" key="1">
    <citation type="journal article" date="2019" name="bioRxiv">
        <title>Genomics, evolutionary history and diagnostics of the Alternaria alternata species group including apple and Asian pear pathotypes.</title>
        <authorList>
            <person name="Armitage A.D."/>
            <person name="Cockerton H.M."/>
            <person name="Sreenivasaprasad S."/>
            <person name="Woodhall J.W."/>
            <person name="Lane C.R."/>
            <person name="Harrison R.J."/>
            <person name="Clarkson J.P."/>
        </authorList>
    </citation>
    <scope>NUCLEOTIDE SEQUENCE [LARGE SCALE GENOMIC DNA]</scope>
    <source>
        <strain evidence="2">RGR 97.0016</strain>
    </source>
</reference>
<keyword evidence="2" id="KW-1185">Reference proteome</keyword>
<dbReference type="Proteomes" id="UP000293823">
    <property type="component" value="Unassembled WGS sequence"/>
</dbReference>
<name>A0A4Q4RGI0_9PLEO</name>
<dbReference type="SUPFAM" id="SSF51735">
    <property type="entry name" value="NAD(P)-binding Rossmann-fold domains"/>
    <property type="match status" value="1"/>
</dbReference>
<protein>
    <submittedName>
        <fullName evidence="1">Uncharacterized protein</fullName>
    </submittedName>
</protein>